<evidence type="ECO:0000313" key="2">
    <source>
        <dbReference type="Proteomes" id="UP000789375"/>
    </source>
</evidence>
<evidence type="ECO:0000313" key="1">
    <source>
        <dbReference type="EMBL" id="CAG8742559.1"/>
    </source>
</evidence>
<gene>
    <name evidence="1" type="ORF">FMOSSE_LOCUS16234</name>
</gene>
<sequence length="300" mass="35138">KMLNRTIVLVNVQHSRLESCNKFPFNFYYNVDEIMKMFPNVKFITQQDFLNWTRERDNRPTATHRYIKTDRNLRSNLLELRSECLNQFDFKFNRNDDLMINKTTIKLGSKGSWKEINNNKLLIKTLTRLLDLDDEVLLIRHQIPTPLFPSMGEVIHLPYANHLIEAANNATNQLGPFIAIHWRMETGKPEMMPICVKSLIKYVNKLQAEIGIYNIYFATDYPLVDAGKKKAQSTTFHIISEQHRDAIKILNNTFKLNTWVSMKTLDVIYNIFPEYKNEINEEFQGSGLQGIFDKLVLTNS</sequence>
<organism evidence="1 2">
    <name type="scientific">Funneliformis mosseae</name>
    <name type="common">Endomycorrhizal fungus</name>
    <name type="synonym">Glomus mosseae</name>
    <dbReference type="NCBI Taxonomy" id="27381"/>
    <lineage>
        <taxon>Eukaryota</taxon>
        <taxon>Fungi</taxon>
        <taxon>Fungi incertae sedis</taxon>
        <taxon>Mucoromycota</taxon>
        <taxon>Glomeromycotina</taxon>
        <taxon>Glomeromycetes</taxon>
        <taxon>Glomerales</taxon>
        <taxon>Glomeraceae</taxon>
        <taxon>Funneliformis</taxon>
    </lineage>
</organism>
<dbReference type="Proteomes" id="UP000789375">
    <property type="component" value="Unassembled WGS sequence"/>
</dbReference>
<dbReference type="Gene3D" id="3.40.50.11350">
    <property type="match status" value="1"/>
</dbReference>
<feature type="non-terminal residue" evidence="1">
    <location>
        <position position="300"/>
    </location>
</feature>
<keyword evidence="2" id="KW-1185">Reference proteome</keyword>
<dbReference type="EMBL" id="CAJVPP010021312">
    <property type="protein sequence ID" value="CAG8742559.1"/>
    <property type="molecule type" value="Genomic_DNA"/>
</dbReference>
<protein>
    <submittedName>
        <fullName evidence="1">6737_t:CDS:1</fullName>
    </submittedName>
</protein>
<accession>A0A9N9NLR0</accession>
<feature type="non-terminal residue" evidence="1">
    <location>
        <position position="1"/>
    </location>
</feature>
<dbReference type="AlphaFoldDB" id="A0A9N9NLR0"/>
<reference evidence="1" key="1">
    <citation type="submission" date="2021-06" db="EMBL/GenBank/DDBJ databases">
        <authorList>
            <person name="Kallberg Y."/>
            <person name="Tangrot J."/>
            <person name="Rosling A."/>
        </authorList>
    </citation>
    <scope>NUCLEOTIDE SEQUENCE</scope>
    <source>
        <strain evidence="1">87-6 pot B 2015</strain>
    </source>
</reference>
<proteinExistence type="predicted"/>
<name>A0A9N9NLR0_FUNMO</name>
<comment type="caution">
    <text evidence="1">The sequence shown here is derived from an EMBL/GenBank/DDBJ whole genome shotgun (WGS) entry which is preliminary data.</text>
</comment>